<sequence>MMKRIFKIDKISTFLLVLVIALSSCTSDLDITPQDDQDLLGEDFFANETAYKELLAGVYANLSLTGVDGPGSSNIDGLDAGTSQFGRVLLYLQTLSADQMIWSYENDPGTREIQRNIWNADDPIILGMFGRSHVTIAFANNFLRETTDAKLDERNVSAATRTEITAYRAEARLLRAMSYYYMMDLFGQANFLTEDDAINQQSIVYDRAQLFDFIEQELTAIEADLADPMAVEHGRASKGVAWMILAKIYLNAEVYIGQDKYTECIDYCNKIIGGGYTLASNYLHNFMADNNTNSAANEIIFPLISDGTFTQNFGPTTVMINGSVGSIEANGAPLGVSAGGWGGALRVRKQLALLFEPSIFNNDTRNTIISTGRDIEITDISDRDQGYILEKYSNATSTGSFGVDQTFVDTDFPLFRLADVYLMYAEAHLRGGAGANDADVAAYINSLRSRANNPQNNLTISDITLDFILDERSRELHWEAHRRQDLVRYGLFTGGAYNWVWKGNGTNGIALPSNLNLYPIPSASLASNPNLTQNSGY</sequence>
<dbReference type="Gene3D" id="1.25.40.390">
    <property type="match status" value="1"/>
</dbReference>
<feature type="chain" id="PRO_5005860532" evidence="6">
    <location>
        <begin position="27"/>
        <end position="537"/>
    </location>
</feature>
<feature type="domain" description="RagB/SusD" evidence="7">
    <location>
        <begin position="383"/>
        <end position="537"/>
    </location>
</feature>
<accession>A0A0N0UNR2</accession>
<dbReference type="InterPro" id="IPR012944">
    <property type="entry name" value="SusD_RagB_dom"/>
</dbReference>
<dbReference type="PATRIC" id="fig|1300348.6.peg.1833"/>
<dbReference type="PROSITE" id="PS51257">
    <property type="entry name" value="PROKAR_LIPOPROTEIN"/>
    <property type="match status" value="1"/>
</dbReference>
<evidence type="ECO:0000256" key="4">
    <source>
        <dbReference type="ARBA" id="ARBA00023136"/>
    </source>
</evidence>
<dbReference type="STRING" id="1300348.I602_1834"/>
<protein>
    <submittedName>
        <fullName evidence="8">Outer membrane protein</fullName>
    </submittedName>
</protein>
<dbReference type="Gene3D" id="1.10.3780.10">
    <property type="entry name" value="SusD-like"/>
    <property type="match status" value="1"/>
</dbReference>
<comment type="subcellular location">
    <subcellularLocation>
        <location evidence="1">Cell outer membrane</location>
    </subcellularLocation>
</comment>
<dbReference type="RefSeq" id="WP_340780757.1">
    <property type="nucleotide sequence ID" value="NZ_FNUE01000002.1"/>
</dbReference>
<dbReference type="EMBL" id="LGBR01000001">
    <property type="protein sequence ID" value="KOY52274.1"/>
    <property type="molecule type" value="Genomic_DNA"/>
</dbReference>
<proteinExistence type="inferred from homology"/>
<reference evidence="8 9" key="1">
    <citation type="submission" date="2015-07" db="EMBL/GenBank/DDBJ databases">
        <title>Genome of Polaribacter dokdonenesis DSW-5, isolated from seawater off Dokdo in Korea.</title>
        <authorList>
            <person name="Yoon K."/>
            <person name="Song J.Y."/>
            <person name="Kim J.F."/>
        </authorList>
    </citation>
    <scope>NUCLEOTIDE SEQUENCE [LARGE SCALE GENOMIC DNA]</scope>
    <source>
        <strain evidence="8 9">DSW-5</strain>
    </source>
</reference>
<dbReference type="AlphaFoldDB" id="A0A0N0UNR2"/>
<dbReference type="SUPFAM" id="SSF48452">
    <property type="entry name" value="TPR-like"/>
    <property type="match status" value="1"/>
</dbReference>
<evidence type="ECO:0000256" key="6">
    <source>
        <dbReference type="SAM" id="SignalP"/>
    </source>
</evidence>
<dbReference type="InterPro" id="IPR011990">
    <property type="entry name" value="TPR-like_helical_dom_sf"/>
</dbReference>
<keyword evidence="4" id="KW-0472">Membrane</keyword>
<evidence type="ECO:0000256" key="3">
    <source>
        <dbReference type="ARBA" id="ARBA00022729"/>
    </source>
</evidence>
<dbReference type="Proteomes" id="UP000037716">
    <property type="component" value="Unassembled WGS sequence"/>
</dbReference>
<evidence type="ECO:0000259" key="7">
    <source>
        <dbReference type="Pfam" id="PF07980"/>
    </source>
</evidence>
<organism evidence="8 9">
    <name type="scientific">Polaribacter dokdonensis DSW-5</name>
    <dbReference type="NCBI Taxonomy" id="1300348"/>
    <lineage>
        <taxon>Bacteria</taxon>
        <taxon>Pseudomonadati</taxon>
        <taxon>Bacteroidota</taxon>
        <taxon>Flavobacteriia</taxon>
        <taxon>Flavobacteriales</taxon>
        <taxon>Flavobacteriaceae</taxon>
    </lineage>
</organism>
<evidence type="ECO:0000256" key="2">
    <source>
        <dbReference type="ARBA" id="ARBA00006275"/>
    </source>
</evidence>
<dbReference type="Pfam" id="PF07980">
    <property type="entry name" value="SusD_RagB"/>
    <property type="match status" value="1"/>
</dbReference>
<comment type="caution">
    <text evidence="8">The sequence shown here is derived from an EMBL/GenBank/DDBJ whole genome shotgun (WGS) entry which is preliminary data.</text>
</comment>
<keyword evidence="3 6" id="KW-0732">Signal</keyword>
<feature type="signal peptide" evidence="6">
    <location>
        <begin position="1"/>
        <end position="26"/>
    </location>
</feature>
<dbReference type="GO" id="GO:0009279">
    <property type="term" value="C:cell outer membrane"/>
    <property type="evidence" value="ECO:0007669"/>
    <property type="project" value="UniProtKB-SubCell"/>
</dbReference>
<evidence type="ECO:0000256" key="1">
    <source>
        <dbReference type="ARBA" id="ARBA00004442"/>
    </source>
</evidence>
<name>A0A0N0UNR2_9FLAO</name>
<dbReference type="Gene3D" id="1.25.40.10">
    <property type="entry name" value="Tetratricopeptide repeat domain"/>
    <property type="match status" value="1"/>
</dbReference>
<evidence type="ECO:0000313" key="9">
    <source>
        <dbReference type="Proteomes" id="UP000037716"/>
    </source>
</evidence>
<evidence type="ECO:0000313" key="8">
    <source>
        <dbReference type="EMBL" id="KOY52274.1"/>
    </source>
</evidence>
<gene>
    <name evidence="8" type="ORF">I602_1834</name>
</gene>
<evidence type="ECO:0000256" key="5">
    <source>
        <dbReference type="ARBA" id="ARBA00023237"/>
    </source>
</evidence>
<keyword evidence="5" id="KW-0998">Cell outer membrane</keyword>
<comment type="similarity">
    <text evidence="2">Belongs to the SusD family.</text>
</comment>